<evidence type="ECO:0000256" key="7">
    <source>
        <dbReference type="ARBA" id="ARBA00024867"/>
    </source>
</evidence>
<dbReference type="SUPFAM" id="SSF46894">
    <property type="entry name" value="C-terminal effector domain of the bipartite response regulators"/>
    <property type="match status" value="1"/>
</dbReference>
<dbReference type="CDD" id="cd00383">
    <property type="entry name" value="trans_reg_C"/>
    <property type="match status" value="1"/>
</dbReference>
<keyword evidence="13" id="KW-1185">Reference proteome</keyword>
<dbReference type="Proteomes" id="UP000255036">
    <property type="component" value="Unassembled WGS sequence"/>
</dbReference>
<evidence type="ECO:0000259" key="10">
    <source>
        <dbReference type="PROSITE" id="PS50110"/>
    </source>
</evidence>
<dbReference type="InterPro" id="IPR016032">
    <property type="entry name" value="Sig_transdc_resp-reg_C-effctor"/>
</dbReference>
<evidence type="ECO:0000256" key="8">
    <source>
        <dbReference type="PROSITE-ProRule" id="PRU00169"/>
    </source>
</evidence>
<organism evidence="12 13">
    <name type="scientific">Anaerosacchariphilus polymeriproducens</name>
    <dbReference type="NCBI Taxonomy" id="1812858"/>
    <lineage>
        <taxon>Bacteria</taxon>
        <taxon>Bacillati</taxon>
        <taxon>Bacillota</taxon>
        <taxon>Clostridia</taxon>
        <taxon>Lachnospirales</taxon>
        <taxon>Lachnospiraceae</taxon>
        <taxon>Anaerosacchariphilus</taxon>
    </lineage>
</organism>
<evidence type="ECO:0000256" key="5">
    <source>
        <dbReference type="ARBA" id="ARBA00023125"/>
    </source>
</evidence>
<dbReference type="PANTHER" id="PTHR48111">
    <property type="entry name" value="REGULATOR OF RPOS"/>
    <property type="match status" value="1"/>
</dbReference>
<dbReference type="InterPro" id="IPR011006">
    <property type="entry name" value="CheY-like_superfamily"/>
</dbReference>
<dbReference type="GO" id="GO:0000976">
    <property type="term" value="F:transcription cis-regulatory region binding"/>
    <property type="evidence" value="ECO:0007669"/>
    <property type="project" value="TreeGrafter"/>
</dbReference>
<dbReference type="PROSITE" id="PS51755">
    <property type="entry name" value="OMPR_PHOB"/>
    <property type="match status" value="1"/>
</dbReference>
<dbReference type="Gene3D" id="1.10.10.10">
    <property type="entry name" value="Winged helix-like DNA-binding domain superfamily/Winged helix DNA-binding domain"/>
    <property type="match status" value="1"/>
</dbReference>
<dbReference type="PROSITE" id="PS50110">
    <property type="entry name" value="RESPONSE_REGULATORY"/>
    <property type="match status" value="1"/>
</dbReference>
<comment type="caution">
    <text evidence="12">The sequence shown here is derived from an EMBL/GenBank/DDBJ whole genome shotgun (WGS) entry which is preliminary data.</text>
</comment>
<name>A0A371AXI6_9FIRM</name>
<feature type="domain" description="Response regulatory" evidence="10">
    <location>
        <begin position="7"/>
        <end position="122"/>
    </location>
</feature>
<dbReference type="CDD" id="cd17574">
    <property type="entry name" value="REC_OmpR"/>
    <property type="match status" value="1"/>
</dbReference>
<evidence type="ECO:0000256" key="6">
    <source>
        <dbReference type="ARBA" id="ARBA00023163"/>
    </source>
</evidence>
<dbReference type="SMART" id="SM00862">
    <property type="entry name" value="Trans_reg_C"/>
    <property type="match status" value="1"/>
</dbReference>
<evidence type="ECO:0000256" key="3">
    <source>
        <dbReference type="ARBA" id="ARBA00023012"/>
    </source>
</evidence>
<sequence>MLNEQKVILLVEDEEKLRKTVKDFLLMNQYYVLEAEDGEQALEVFCSNNQIVDMVLLDVMLPYCDGYTVLEEIRNISKVPVIMITAKNSESDQIKGFNVGTDDYITKPFLLSVLKVRMEAIFKRIVKYDDFVEIEDLVLYRNSQKVYLKEEELLLTPREYQLLLYLIENESIVLSREQILSSVWGIEYIGGERTVDTVIKQLRTKLREYSSYIQSIYGIGYRFEVKNNENDQK</sequence>
<evidence type="ECO:0000256" key="1">
    <source>
        <dbReference type="ARBA" id="ARBA00018672"/>
    </source>
</evidence>
<proteinExistence type="predicted"/>
<protein>
    <recommendedName>
        <fullName evidence="1">Stage 0 sporulation protein A homolog</fullName>
    </recommendedName>
</protein>
<dbReference type="GO" id="GO:0006355">
    <property type="term" value="P:regulation of DNA-templated transcription"/>
    <property type="evidence" value="ECO:0007669"/>
    <property type="project" value="InterPro"/>
</dbReference>
<dbReference type="RefSeq" id="WP_115481039.1">
    <property type="nucleotide sequence ID" value="NZ_QRCT01000013.1"/>
</dbReference>
<keyword evidence="3" id="KW-0902">Two-component regulatory system</keyword>
<reference evidence="12 13" key="1">
    <citation type="submission" date="2018-07" db="EMBL/GenBank/DDBJ databases">
        <title>Anaerosacharophilus polymeroproducens gen. nov. sp. nov., an anaerobic bacterium isolated from salt field.</title>
        <authorList>
            <person name="Kim W."/>
            <person name="Yang S.-H."/>
            <person name="Oh J."/>
            <person name="Lee J.-H."/>
            <person name="Kwon K.K."/>
        </authorList>
    </citation>
    <scope>NUCLEOTIDE SEQUENCE [LARGE SCALE GENOMIC DNA]</scope>
    <source>
        <strain evidence="12 13">MCWD5</strain>
    </source>
</reference>
<keyword evidence="6" id="KW-0804">Transcription</keyword>
<feature type="DNA-binding region" description="OmpR/PhoB-type" evidence="9">
    <location>
        <begin position="129"/>
        <end position="225"/>
    </location>
</feature>
<dbReference type="Gene3D" id="3.40.50.2300">
    <property type="match status" value="1"/>
</dbReference>
<dbReference type="SMART" id="SM00448">
    <property type="entry name" value="REC"/>
    <property type="match status" value="1"/>
</dbReference>
<dbReference type="InterPro" id="IPR001789">
    <property type="entry name" value="Sig_transdc_resp-reg_receiver"/>
</dbReference>
<keyword evidence="5 9" id="KW-0238">DNA-binding</keyword>
<keyword evidence="4" id="KW-0805">Transcription regulation</keyword>
<dbReference type="AlphaFoldDB" id="A0A371AXI6"/>
<dbReference type="Gene3D" id="6.10.250.690">
    <property type="match status" value="1"/>
</dbReference>
<keyword evidence="2 8" id="KW-0597">Phosphoprotein</keyword>
<dbReference type="InterPro" id="IPR001867">
    <property type="entry name" value="OmpR/PhoB-type_DNA-bd"/>
</dbReference>
<dbReference type="GO" id="GO:0005829">
    <property type="term" value="C:cytosol"/>
    <property type="evidence" value="ECO:0007669"/>
    <property type="project" value="TreeGrafter"/>
</dbReference>
<gene>
    <name evidence="12" type="ORF">DWV06_04790</name>
</gene>
<dbReference type="InterPro" id="IPR036388">
    <property type="entry name" value="WH-like_DNA-bd_sf"/>
</dbReference>
<feature type="modified residue" description="4-aspartylphosphate" evidence="8">
    <location>
        <position position="58"/>
    </location>
</feature>
<evidence type="ECO:0000259" key="11">
    <source>
        <dbReference type="PROSITE" id="PS51755"/>
    </source>
</evidence>
<dbReference type="Pfam" id="PF00072">
    <property type="entry name" value="Response_reg"/>
    <property type="match status" value="1"/>
</dbReference>
<dbReference type="SUPFAM" id="SSF52172">
    <property type="entry name" value="CheY-like"/>
    <property type="match status" value="1"/>
</dbReference>
<evidence type="ECO:0000256" key="4">
    <source>
        <dbReference type="ARBA" id="ARBA00023015"/>
    </source>
</evidence>
<evidence type="ECO:0000256" key="2">
    <source>
        <dbReference type="ARBA" id="ARBA00022553"/>
    </source>
</evidence>
<evidence type="ECO:0000256" key="9">
    <source>
        <dbReference type="PROSITE-ProRule" id="PRU01091"/>
    </source>
</evidence>
<dbReference type="Pfam" id="PF00486">
    <property type="entry name" value="Trans_reg_C"/>
    <property type="match status" value="1"/>
</dbReference>
<dbReference type="EMBL" id="QRCT01000013">
    <property type="protein sequence ID" value="RDU24295.1"/>
    <property type="molecule type" value="Genomic_DNA"/>
</dbReference>
<dbReference type="GO" id="GO:0032993">
    <property type="term" value="C:protein-DNA complex"/>
    <property type="evidence" value="ECO:0007669"/>
    <property type="project" value="TreeGrafter"/>
</dbReference>
<evidence type="ECO:0000313" key="12">
    <source>
        <dbReference type="EMBL" id="RDU24295.1"/>
    </source>
</evidence>
<feature type="domain" description="OmpR/PhoB-type" evidence="11">
    <location>
        <begin position="129"/>
        <end position="225"/>
    </location>
</feature>
<evidence type="ECO:0000313" key="13">
    <source>
        <dbReference type="Proteomes" id="UP000255036"/>
    </source>
</evidence>
<accession>A0A371AXI6</accession>
<dbReference type="GO" id="GO:0000156">
    <property type="term" value="F:phosphorelay response regulator activity"/>
    <property type="evidence" value="ECO:0007669"/>
    <property type="project" value="TreeGrafter"/>
</dbReference>
<comment type="function">
    <text evidence="7">May play the central regulatory role in sporulation. It may be an element of the effector pathway responsible for the activation of sporulation genes in response to nutritional stress. Spo0A may act in concert with spo0H (a sigma factor) to control the expression of some genes that are critical to the sporulation process.</text>
</comment>
<dbReference type="InterPro" id="IPR039420">
    <property type="entry name" value="WalR-like"/>
</dbReference>
<dbReference type="PANTHER" id="PTHR48111:SF1">
    <property type="entry name" value="TWO-COMPONENT RESPONSE REGULATOR ORR33"/>
    <property type="match status" value="1"/>
</dbReference>
<dbReference type="OrthoDB" id="9790442at2"/>